<sequence length="191" mass="21384">MNRSDTREHILDTAVQLFTELGYDAVGVQPLCEAAKITKPTLYHWFGSKHGVLQAAVERYADEILQNLEPCLRYHGDLPDTLQRLIGAMLAAAERQPAAIRLFLSLQHAPQRSESRRAAAVFFDALHASTTQLFISASSDHGNMIGREQGYAVSFLATVFGYIELVLNNQLQADQHLAYRIMHQFSHGIYS</sequence>
<proteinExistence type="predicted"/>
<dbReference type="InterPro" id="IPR009057">
    <property type="entry name" value="Homeodomain-like_sf"/>
</dbReference>
<keyword evidence="3" id="KW-0804">Transcription</keyword>
<evidence type="ECO:0000259" key="5">
    <source>
        <dbReference type="PROSITE" id="PS50977"/>
    </source>
</evidence>
<dbReference type="PRINTS" id="PR00455">
    <property type="entry name" value="HTHTETR"/>
</dbReference>
<dbReference type="InterPro" id="IPR050109">
    <property type="entry name" value="HTH-type_TetR-like_transc_reg"/>
</dbReference>
<dbReference type="eggNOG" id="COG1309">
    <property type="taxonomic scope" value="Bacteria"/>
</dbReference>
<organism evidence="6 7">
    <name type="scientific">Spirochaeta africana (strain ATCC 700263 / DSM 8902 / Z-7692)</name>
    <dbReference type="NCBI Taxonomy" id="889378"/>
    <lineage>
        <taxon>Bacteria</taxon>
        <taxon>Pseudomonadati</taxon>
        <taxon>Spirochaetota</taxon>
        <taxon>Spirochaetia</taxon>
        <taxon>Spirochaetales</taxon>
        <taxon>Spirochaetaceae</taxon>
        <taxon>Spirochaeta</taxon>
    </lineage>
</organism>
<dbReference type="PROSITE" id="PS50977">
    <property type="entry name" value="HTH_TETR_2"/>
    <property type="match status" value="1"/>
</dbReference>
<dbReference type="GO" id="GO:0000976">
    <property type="term" value="F:transcription cis-regulatory region binding"/>
    <property type="evidence" value="ECO:0007669"/>
    <property type="project" value="TreeGrafter"/>
</dbReference>
<protein>
    <submittedName>
        <fullName evidence="6">Transcriptional regulator</fullName>
    </submittedName>
</protein>
<keyword evidence="2 4" id="KW-0238">DNA-binding</keyword>
<dbReference type="InterPro" id="IPR001647">
    <property type="entry name" value="HTH_TetR"/>
</dbReference>
<evidence type="ECO:0000256" key="1">
    <source>
        <dbReference type="ARBA" id="ARBA00023015"/>
    </source>
</evidence>
<name>H9UFC7_SPIAZ</name>
<dbReference type="Proteomes" id="UP000007383">
    <property type="component" value="Chromosome"/>
</dbReference>
<dbReference type="Pfam" id="PF00440">
    <property type="entry name" value="TetR_N"/>
    <property type="match status" value="1"/>
</dbReference>
<gene>
    <name evidence="6" type="ordered locus">Spiaf_0111</name>
</gene>
<evidence type="ECO:0000256" key="2">
    <source>
        <dbReference type="ARBA" id="ARBA00023125"/>
    </source>
</evidence>
<evidence type="ECO:0000256" key="3">
    <source>
        <dbReference type="ARBA" id="ARBA00023163"/>
    </source>
</evidence>
<dbReference type="AlphaFoldDB" id="H9UFC7"/>
<dbReference type="PANTHER" id="PTHR30055">
    <property type="entry name" value="HTH-TYPE TRANSCRIPTIONAL REGULATOR RUTR"/>
    <property type="match status" value="1"/>
</dbReference>
<dbReference type="RefSeq" id="WP_014454218.1">
    <property type="nucleotide sequence ID" value="NC_017098.1"/>
</dbReference>
<dbReference type="PANTHER" id="PTHR30055:SF234">
    <property type="entry name" value="HTH-TYPE TRANSCRIPTIONAL REGULATOR BETI"/>
    <property type="match status" value="1"/>
</dbReference>
<dbReference type="KEGG" id="sfc:Spiaf_0111"/>
<dbReference type="HOGENOM" id="CLU_069356_12_2_12"/>
<dbReference type="SUPFAM" id="SSF46689">
    <property type="entry name" value="Homeodomain-like"/>
    <property type="match status" value="1"/>
</dbReference>
<dbReference type="STRING" id="889378.Spiaf_0111"/>
<accession>H9UFC7</accession>
<feature type="domain" description="HTH tetR-type" evidence="5">
    <location>
        <begin position="4"/>
        <end position="64"/>
    </location>
</feature>
<evidence type="ECO:0000313" key="6">
    <source>
        <dbReference type="EMBL" id="AFG36220.1"/>
    </source>
</evidence>
<evidence type="ECO:0000256" key="4">
    <source>
        <dbReference type="PROSITE-ProRule" id="PRU00335"/>
    </source>
</evidence>
<dbReference type="EMBL" id="CP003282">
    <property type="protein sequence ID" value="AFG36220.1"/>
    <property type="molecule type" value="Genomic_DNA"/>
</dbReference>
<keyword evidence="7" id="KW-1185">Reference proteome</keyword>
<feature type="DNA-binding region" description="H-T-H motif" evidence="4">
    <location>
        <begin position="27"/>
        <end position="46"/>
    </location>
</feature>
<reference evidence="7" key="1">
    <citation type="journal article" date="2013" name="Stand. Genomic Sci.">
        <title>Complete genome sequence of the halophilic bacterium Spirochaeta africana type strain (Z-7692(T)) from the alkaline Lake Magadi in the East African Rift.</title>
        <authorList>
            <person name="Liolos K."/>
            <person name="Abt B."/>
            <person name="Scheuner C."/>
            <person name="Teshima H."/>
            <person name="Held B."/>
            <person name="Lapidus A."/>
            <person name="Nolan M."/>
            <person name="Lucas S."/>
            <person name="Deshpande S."/>
            <person name="Cheng J.F."/>
            <person name="Tapia R."/>
            <person name="Goodwin L.A."/>
            <person name="Pitluck S."/>
            <person name="Pagani I."/>
            <person name="Ivanova N."/>
            <person name="Mavromatis K."/>
            <person name="Mikhailova N."/>
            <person name="Huntemann M."/>
            <person name="Pati A."/>
            <person name="Chen A."/>
            <person name="Palaniappan K."/>
            <person name="Land M."/>
            <person name="Rohde M."/>
            <person name="Tindall B.J."/>
            <person name="Detter J.C."/>
            <person name="Goker M."/>
            <person name="Bristow J."/>
            <person name="Eisen J.A."/>
            <person name="Markowitz V."/>
            <person name="Hugenholtz P."/>
            <person name="Woyke T."/>
            <person name="Klenk H.P."/>
            <person name="Kyrpides N.C."/>
        </authorList>
    </citation>
    <scope>NUCLEOTIDE SEQUENCE</scope>
    <source>
        <strain evidence="7">ATCC 700263 / DSM 8902 / Z-7692</strain>
    </source>
</reference>
<dbReference type="Gene3D" id="1.10.357.10">
    <property type="entry name" value="Tetracycline Repressor, domain 2"/>
    <property type="match status" value="1"/>
</dbReference>
<dbReference type="PATRIC" id="fig|889378.3.peg.114"/>
<evidence type="ECO:0000313" key="7">
    <source>
        <dbReference type="Proteomes" id="UP000007383"/>
    </source>
</evidence>
<dbReference type="GO" id="GO:0003700">
    <property type="term" value="F:DNA-binding transcription factor activity"/>
    <property type="evidence" value="ECO:0007669"/>
    <property type="project" value="TreeGrafter"/>
</dbReference>
<keyword evidence="1" id="KW-0805">Transcription regulation</keyword>
<dbReference type="OrthoDB" id="9812993at2"/>